<comment type="caution">
    <text evidence="1">The sequence shown here is derived from an EMBL/GenBank/DDBJ whole genome shotgun (WGS) entry which is preliminary data.</text>
</comment>
<protein>
    <submittedName>
        <fullName evidence="1">Uncharacterized protein</fullName>
    </submittedName>
</protein>
<keyword evidence="2" id="KW-1185">Reference proteome</keyword>
<dbReference type="EMBL" id="JAIRAU010000044">
    <property type="protein sequence ID" value="MBZ5713809.1"/>
    <property type="molecule type" value="Genomic_DNA"/>
</dbReference>
<accession>A0ABS7U030</accession>
<organism evidence="1 2">
    <name type="scientific">Nannocystis pusilla</name>
    <dbReference type="NCBI Taxonomy" id="889268"/>
    <lineage>
        <taxon>Bacteria</taxon>
        <taxon>Pseudomonadati</taxon>
        <taxon>Myxococcota</taxon>
        <taxon>Polyangia</taxon>
        <taxon>Nannocystales</taxon>
        <taxon>Nannocystaceae</taxon>
        <taxon>Nannocystis</taxon>
    </lineage>
</organism>
<name>A0ABS7U030_9BACT</name>
<dbReference type="RefSeq" id="WP_224195544.1">
    <property type="nucleotide sequence ID" value="NZ_JAIRAU010000044.1"/>
</dbReference>
<evidence type="ECO:0000313" key="1">
    <source>
        <dbReference type="EMBL" id="MBZ5713809.1"/>
    </source>
</evidence>
<sequence length="223" mass="24373">MKSADGSFRANDGGTWFVQKDERPASEIEEDVAYSTLFALVRVLNPLRMARPESRPRVQYVFAEMPPDPVREAIASGGGHLIHASRVVSYDEPWRAPEDLADEFLSRLARTVAAERALEFSRDGLAQLERELAHARGGDEATYWRAVFGLGAFAGETLREAGGGRWRRQDQAGVVPFAFACTILSEPAELYLLAKAMKFIANGPEDSLTGFVGMTARAGAGPK</sequence>
<proteinExistence type="predicted"/>
<evidence type="ECO:0000313" key="2">
    <source>
        <dbReference type="Proteomes" id="UP001139031"/>
    </source>
</evidence>
<gene>
    <name evidence="1" type="ORF">K7C98_31655</name>
</gene>
<reference evidence="1" key="1">
    <citation type="submission" date="2021-08" db="EMBL/GenBank/DDBJ databases">
        <authorList>
            <person name="Stevens D.C."/>
        </authorList>
    </citation>
    <scope>NUCLEOTIDE SEQUENCE</scope>
    <source>
        <strain evidence="1">DSM 53165</strain>
    </source>
</reference>
<dbReference type="Proteomes" id="UP001139031">
    <property type="component" value="Unassembled WGS sequence"/>
</dbReference>